<feature type="transmembrane region" description="Helical" evidence="6">
    <location>
        <begin position="187"/>
        <end position="207"/>
    </location>
</feature>
<dbReference type="GO" id="GO:0016020">
    <property type="term" value="C:membrane"/>
    <property type="evidence" value="ECO:0007669"/>
    <property type="project" value="UniProtKB-SubCell"/>
</dbReference>
<evidence type="ECO:0000313" key="9">
    <source>
        <dbReference type="Proteomes" id="UP000321058"/>
    </source>
</evidence>
<dbReference type="AlphaFoldDB" id="A0A512NI84"/>
<proteinExistence type="inferred from homology"/>
<comment type="caution">
    <text evidence="8">The sequence shown here is derived from an EMBL/GenBank/DDBJ whole genome shotgun (WGS) entry which is preliminary data.</text>
</comment>
<evidence type="ECO:0000256" key="4">
    <source>
        <dbReference type="ARBA" id="ARBA00022989"/>
    </source>
</evidence>
<organism evidence="8 9">
    <name type="scientific">Reyranella soli</name>
    <dbReference type="NCBI Taxonomy" id="1230389"/>
    <lineage>
        <taxon>Bacteria</taxon>
        <taxon>Pseudomonadati</taxon>
        <taxon>Pseudomonadota</taxon>
        <taxon>Alphaproteobacteria</taxon>
        <taxon>Hyphomicrobiales</taxon>
        <taxon>Reyranellaceae</taxon>
        <taxon>Reyranella</taxon>
    </lineage>
</organism>
<evidence type="ECO:0000259" key="7">
    <source>
        <dbReference type="Pfam" id="PF00892"/>
    </source>
</evidence>
<feature type="transmembrane region" description="Helical" evidence="6">
    <location>
        <begin position="213"/>
        <end position="232"/>
    </location>
</feature>
<accession>A0A512NI84</accession>
<feature type="transmembrane region" description="Helical" evidence="6">
    <location>
        <begin position="80"/>
        <end position="100"/>
    </location>
</feature>
<evidence type="ECO:0000256" key="3">
    <source>
        <dbReference type="ARBA" id="ARBA00022692"/>
    </source>
</evidence>
<dbReference type="EMBL" id="BKAJ01000107">
    <property type="protein sequence ID" value="GEP58661.1"/>
    <property type="molecule type" value="Genomic_DNA"/>
</dbReference>
<dbReference type="Pfam" id="PF00892">
    <property type="entry name" value="EamA"/>
    <property type="match status" value="2"/>
</dbReference>
<dbReference type="InterPro" id="IPR000620">
    <property type="entry name" value="EamA_dom"/>
</dbReference>
<protein>
    <submittedName>
        <fullName evidence="8">Membrane protein</fullName>
    </submittedName>
</protein>
<keyword evidence="9" id="KW-1185">Reference proteome</keyword>
<sequence length="313" mass="34382">MRGLHDWLRRLPANVQGALWLVAGGFIFTSTSAMIRLLSTQIESVQTAFFRAVISVILLLPMIAAGRVRPWQSKRIKGHFWRTLMGTTSMVLGFYAVSLLPLADATAIAFSQPLFSVVVAAVIAGEKVRWRRWSATIVGFVGVLVMVRPGEGSLQLGALVALANAGTVALSILLVKRLSDSETPLMILTQFAIFSTILLAPPAIWVWRWPDLWGWVLAVGIALSATIGQYFWVQAFKAGEMSAVAPFEYLRLPFAVFVGWLIWGEMPIIWTYVGAAIVIASALYIAHREAQLARERKQAALATVNPPEKKPTP</sequence>
<dbReference type="PANTHER" id="PTHR22911">
    <property type="entry name" value="ACYL-MALONYL CONDENSING ENZYME-RELATED"/>
    <property type="match status" value="1"/>
</dbReference>
<evidence type="ECO:0000256" key="5">
    <source>
        <dbReference type="ARBA" id="ARBA00023136"/>
    </source>
</evidence>
<dbReference type="PANTHER" id="PTHR22911:SF6">
    <property type="entry name" value="SOLUTE CARRIER FAMILY 35 MEMBER G1"/>
    <property type="match status" value="1"/>
</dbReference>
<dbReference type="RefSeq" id="WP_170303438.1">
    <property type="nucleotide sequence ID" value="NZ_BKAJ01000107.1"/>
</dbReference>
<feature type="transmembrane region" description="Helical" evidence="6">
    <location>
        <begin position="106"/>
        <end position="125"/>
    </location>
</feature>
<reference evidence="8 9" key="1">
    <citation type="submission" date="2019-07" db="EMBL/GenBank/DDBJ databases">
        <title>Whole genome shotgun sequence of Reyranella soli NBRC 108950.</title>
        <authorList>
            <person name="Hosoyama A."/>
            <person name="Uohara A."/>
            <person name="Ohji S."/>
            <person name="Ichikawa N."/>
        </authorList>
    </citation>
    <scope>NUCLEOTIDE SEQUENCE [LARGE SCALE GENOMIC DNA]</scope>
    <source>
        <strain evidence="8 9">NBRC 108950</strain>
    </source>
</reference>
<feature type="domain" description="EamA" evidence="7">
    <location>
        <begin position="156"/>
        <end position="285"/>
    </location>
</feature>
<keyword evidence="4 6" id="KW-1133">Transmembrane helix</keyword>
<evidence type="ECO:0000256" key="6">
    <source>
        <dbReference type="SAM" id="Phobius"/>
    </source>
</evidence>
<feature type="transmembrane region" description="Helical" evidence="6">
    <location>
        <begin position="269"/>
        <end position="287"/>
    </location>
</feature>
<gene>
    <name evidence="8" type="ORF">RSO01_58270</name>
</gene>
<comment type="similarity">
    <text evidence="2">Belongs to the drug/metabolite transporter (DMT) superfamily. 10 TMS drug/metabolite exporter (DME) (TC 2.A.7.3) family.</text>
</comment>
<feature type="transmembrane region" description="Helical" evidence="6">
    <location>
        <begin position="49"/>
        <end position="68"/>
    </location>
</feature>
<feature type="transmembrane region" description="Helical" evidence="6">
    <location>
        <begin position="132"/>
        <end position="150"/>
    </location>
</feature>
<evidence type="ECO:0000256" key="1">
    <source>
        <dbReference type="ARBA" id="ARBA00004141"/>
    </source>
</evidence>
<keyword evidence="3 6" id="KW-0812">Transmembrane</keyword>
<feature type="domain" description="EamA" evidence="7">
    <location>
        <begin position="17"/>
        <end position="147"/>
    </location>
</feature>
<evidence type="ECO:0000256" key="2">
    <source>
        <dbReference type="ARBA" id="ARBA00009853"/>
    </source>
</evidence>
<feature type="transmembrane region" description="Helical" evidence="6">
    <location>
        <begin position="244"/>
        <end position="263"/>
    </location>
</feature>
<dbReference type="InterPro" id="IPR037185">
    <property type="entry name" value="EmrE-like"/>
</dbReference>
<dbReference type="SUPFAM" id="SSF103481">
    <property type="entry name" value="Multidrug resistance efflux transporter EmrE"/>
    <property type="match status" value="2"/>
</dbReference>
<comment type="subcellular location">
    <subcellularLocation>
        <location evidence="1">Membrane</location>
        <topology evidence="1">Multi-pass membrane protein</topology>
    </subcellularLocation>
</comment>
<dbReference type="Proteomes" id="UP000321058">
    <property type="component" value="Unassembled WGS sequence"/>
</dbReference>
<evidence type="ECO:0000313" key="8">
    <source>
        <dbReference type="EMBL" id="GEP58661.1"/>
    </source>
</evidence>
<feature type="transmembrane region" description="Helical" evidence="6">
    <location>
        <begin position="18"/>
        <end position="37"/>
    </location>
</feature>
<name>A0A512NI84_9HYPH</name>
<keyword evidence="5 6" id="KW-0472">Membrane</keyword>
<feature type="transmembrane region" description="Helical" evidence="6">
    <location>
        <begin position="156"/>
        <end position="175"/>
    </location>
</feature>